<evidence type="ECO:0000256" key="1">
    <source>
        <dbReference type="SAM" id="MobiDB-lite"/>
    </source>
</evidence>
<sequence length="68" mass="7673">MNNATESVRKNLGGRPRVDSEQLNVRLHRAEIDAIDAYAATQDDTPSRTKAVRSIIRAWLIDHGYLPK</sequence>
<reference evidence="2 3" key="1">
    <citation type="submission" date="2023-03" db="EMBL/GenBank/DDBJ databases">
        <authorList>
            <person name="Kaur S."/>
            <person name="Espinosa-Saiz D."/>
            <person name="Velazquez E."/>
            <person name="Menendez E."/>
            <person name="diCenzo G.C."/>
        </authorList>
    </citation>
    <scope>NUCLEOTIDE SEQUENCE [LARGE SCALE GENOMIC DNA]</scope>
    <source>
        <strain evidence="2 3">LMG 27395</strain>
    </source>
</reference>
<evidence type="ECO:0000313" key="3">
    <source>
        <dbReference type="Proteomes" id="UP001235547"/>
    </source>
</evidence>
<proteinExistence type="predicted"/>
<evidence type="ECO:0008006" key="4">
    <source>
        <dbReference type="Google" id="ProtNLM"/>
    </source>
</evidence>
<organism evidence="2 3">
    <name type="scientific">Sinorhizobium numidicum</name>
    <dbReference type="NCBI Taxonomy" id="680248"/>
    <lineage>
        <taxon>Bacteria</taxon>
        <taxon>Pseudomonadati</taxon>
        <taxon>Pseudomonadota</taxon>
        <taxon>Alphaproteobacteria</taxon>
        <taxon>Hyphomicrobiales</taxon>
        <taxon>Rhizobiaceae</taxon>
        <taxon>Sinorhizobium/Ensifer group</taxon>
        <taxon>Sinorhizobium</taxon>
    </lineage>
</organism>
<feature type="region of interest" description="Disordered" evidence="1">
    <location>
        <begin position="1"/>
        <end position="20"/>
    </location>
</feature>
<keyword evidence="3" id="KW-1185">Reference proteome</keyword>
<dbReference type="EMBL" id="CP120371">
    <property type="protein sequence ID" value="WEX84630.1"/>
    <property type="molecule type" value="Genomic_DNA"/>
</dbReference>
<dbReference type="RefSeq" id="WP_280735549.1">
    <property type="nucleotide sequence ID" value="NZ_CP120368.1"/>
</dbReference>
<gene>
    <name evidence="2" type="ORF">PYH38_003528</name>
</gene>
<dbReference type="Proteomes" id="UP001235547">
    <property type="component" value="Chromosome 1"/>
</dbReference>
<evidence type="ECO:0000313" key="2">
    <source>
        <dbReference type="EMBL" id="WEX84630.1"/>
    </source>
</evidence>
<accession>A0ABY8D160</accession>
<name>A0ABY8D160_9HYPH</name>
<protein>
    <recommendedName>
        <fullName evidence="4">Ribbon-helix-helix protein CopG domain-containing protein</fullName>
    </recommendedName>
</protein>